<accession>K0Q4H5</accession>
<dbReference type="AlphaFoldDB" id="K0Q4H5"/>
<dbReference type="EMBL" id="CANI01000043">
    <property type="protein sequence ID" value="CCM79442.1"/>
    <property type="molecule type" value="Genomic_DNA"/>
</dbReference>
<evidence type="ECO:0000313" key="3">
    <source>
        <dbReference type="Proteomes" id="UP000009319"/>
    </source>
</evidence>
<gene>
    <name evidence="2" type="ORF">BN77_p10710</name>
</gene>
<feature type="compositionally biased region" description="Basic and acidic residues" evidence="1">
    <location>
        <begin position="38"/>
        <end position="56"/>
    </location>
</feature>
<name>K0Q4H5_9HYPH</name>
<dbReference type="Proteomes" id="UP000009319">
    <property type="component" value="Unassembled WGS sequence"/>
</dbReference>
<evidence type="ECO:0000256" key="1">
    <source>
        <dbReference type="SAM" id="MobiDB-lite"/>
    </source>
</evidence>
<feature type="region of interest" description="Disordered" evidence="1">
    <location>
        <begin position="34"/>
        <end position="56"/>
    </location>
</feature>
<reference evidence="2 3" key="1">
    <citation type="journal article" date="2013" name="Genome Announc.">
        <title>Draft Genome Sequence of Rhizobium mesoamericanum STM3625, a Nitrogen-Fixing Symbiont of Mimosa pudica Isolated in French Guiana (South America).</title>
        <authorList>
            <person name="Moulin L."/>
            <person name="Mornico D."/>
            <person name="Melkonian R."/>
            <person name="Klonowska A."/>
        </authorList>
    </citation>
    <scope>NUCLEOTIDE SEQUENCE [LARGE SCALE GENOMIC DNA]</scope>
    <source>
        <strain evidence="2 3">STM3625</strain>
    </source>
</reference>
<comment type="caution">
    <text evidence="2">The sequence shown here is derived from an EMBL/GenBank/DDBJ whole genome shotgun (WGS) entry which is preliminary data.</text>
</comment>
<dbReference type="HOGENOM" id="CLU_3011217_0_0_5"/>
<organism evidence="2 3">
    <name type="scientific">Rhizobium mesoamericanum STM3625</name>
    <dbReference type="NCBI Taxonomy" id="1211777"/>
    <lineage>
        <taxon>Bacteria</taxon>
        <taxon>Pseudomonadati</taxon>
        <taxon>Pseudomonadota</taxon>
        <taxon>Alphaproteobacteria</taxon>
        <taxon>Hyphomicrobiales</taxon>
        <taxon>Rhizobiaceae</taxon>
        <taxon>Rhizobium/Agrobacterium group</taxon>
        <taxon>Rhizobium</taxon>
    </lineage>
</organism>
<evidence type="ECO:0000313" key="2">
    <source>
        <dbReference type="EMBL" id="CCM79442.1"/>
    </source>
</evidence>
<proteinExistence type="predicted"/>
<dbReference type="STRING" id="1211777.BN77_p10710"/>
<sequence length="56" mass="6209">MSEDPHIRLFINGAWRDGSNERLSIMIGSELASQTAHRLPEEARTTLEDSAARTVA</sequence>
<protein>
    <submittedName>
        <fullName evidence="2">Uncharacterized protein</fullName>
    </submittedName>
</protein>
<keyword evidence="3" id="KW-1185">Reference proteome</keyword>